<evidence type="ECO:0000259" key="3">
    <source>
        <dbReference type="Pfam" id="PF16653"/>
    </source>
</evidence>
<dbReference type="InterPro" id="IPR005097">
    <property type="entry name" value="Sacchrp_dh_NADP-bd"/>
</dbReference>
<dbReference type="Gene3D" id="3.30.360.10">
    <property type="entry name" value="Dihydrodipicolinate Reductase, domain 2"/>
    <property type="match status" value="1"/>
</dbReference>
<evidence type="ECO:0000256" key="1">
    <source>
        <dbReference type="ARBA" id="ARBA00023002"/>
    </source>
</evidence>
<comment type="caution">
    <text evidence="4">The sequence shown here is derived from an EMBL/GenBank/DDBJ whole genome shotgun (WGS) entry which is preliminary data.</text>
</comment>
<feature type="domain" description="Saccharopine dehydrogenase NADP binding" evidence="2">
    <location>
        <begin position="4"/>
        <end position="141"/>
    </location>
</feature>
<accession>A0A0W8F7E9</accession>
<dbReference type="Pfam" id="PF03435">
    <property type="entry name" value="Sacchrp_dh_NADP"/>
    <property type="match status" value="1"/>
</dbReference>
<evidence type="ECO:0000313" key="4">
    <source>
        <dbReference type="EMBL" id="KUG16764.1"/>
    </source>
</evidence>
<feature type="domain" description="Saccharopine dehydrogenase-like C-terminal" evidence="3">
    <location>
        <begin position="148"/>
        <end position="397"/>
    </location>
</feature>
<dbReference type="GO" id="GO:0016491">
    <property type="term" value="F:oxidoreductase activity"/>
    <property type="evidence" value="ECO:0007669"/>
    <property type="project" value="UniProtKB-KW"/>
</dbReference>
<dbReference type="InterPro" id="IPR032095">
    <property type="entry name" value="Sacchrp_dh-like_C"/>
</dbReference>
<name>A0A0W8F7E9_9ZZZZ</name>
<sequence>MKALVLGGTGRIGSAVAWDLARYGGADVVGIAGRRERSLQKTLDWIGSDRVVPHLIDISDPRESRRLMQEYDIGIIALPERRSSYRAVETAIGAGLDAVDILEEYHRRPDPYEKEGLAAPTGMTLDDYGESLHKKAIDSGVALLDGMGFAPGLSNVTLGEGIRKVGAKRAVARVGGIPCREAAARHPLQYMITWSFDHVLREYMVRVRVLENGQVVEVAATSGRESFRFQECGIDEQLECAITPGMPSFLYTHNHLESFSEKTVRWPGHWQAIDTLKECGLLDIAPINYASQSVSPRDFFLNLIEPKLRPLPGDEDVCVMWNTAWGRDEQAEYFMWTGADSKNGISAMARVTSSSAAIAARLLAQGGIKKKGIVAPEEAFKDEAYSDLMRELERRGINIVEAIKPVKAETTLNA</sequence>
<dbReference type="InterPro" id="IPR051168">
    <property type="entry name" value="AASS"/>
</dbReference>
<dbReference type="PANTHER" id="PTHR11133:SF22">
    <property type="entry name" value="ALPHA-AMINOADIPIC SEMIALDEHYDE SYNTHASE, MITOCHONDRIAL"/>
    <property type="match status" value="1"/>
</dbReference>
<keyword evidence="1" id="KW-0560">Oxidoreductase</keyword>
<dbReference type="EMBL" id="LNQE01001481">
    <property type="protein sequence ID" value="KUG16764.1"/>
    <property type="molecule type" value="Genomic_DNA"/>
</dbReference>
<gene>
    <name evidence="4" type="ORF">ASZ90_013580</name>
</gene>
<dbReference type="InterPro" id="IPR036291">
    <property type="entry name" value="NAD(P)-bd_dom_sf"/>
</dbReference>
<dbReference type="Pfam" id="PF16653">
    <property type="entry name" value="Sacchrp_dh_C"/>
    <property type="match status" value="1"/>
</dbReference>
<protein>
    <submittedName>
        <fullName evidence="4">L-lysine dehydrogenase</fullName>
    </submittedName>
</protein>
<evidence type="ECO:0000259" key="2">
    <source>
        <dbReference type="Pfam" id="PF03435"/>
    </source>
</evidence>
<organism evidence="4">
    <name type="scientific">hydrocarbon metagenome</name>
    <dbReference type="NCBI Taxonomy" id="938273"/>
    <lineage>
        <taxon>unclassified sequences</taxon>
        <taxon>metagenomes</taxon>
        <taxon>ecological metagenomes</taxon>
    </lineage>
</organism>
<reference evidence="4" key="1">
    <citation type="journal article" date="2015" name="Proc. Natl. Acad. Sci. U.S.A.">
        <title>Networks of energetic and metabolic interactions define dynamics in microbial communities.</title>
        <authorList>
            <person name="Embree M."/>
            <person name="Liu J.K."/>
            <person name="Al-Bassam M.M."/>
            <person name="Zengler K."/>
        </authorList>
    </citation>
    <scope>NUCLEOTIDE SEQUENCE</scope>
</reference>
<dbReference type="PANTHER" id="PTHR11133">
    <property type="entry name" value="SACCHAROPINE DEHYDROGENASE"/>
    <property type="match status" value="1"/>
</dbReference>
<proteinExistence type="predicted"/>
<dbReference type="Gene3D" id="3.40.50.720">
    <property type="entry name" value="NAD(P)-binding Rossmann-like Domain"/>
    <property type="match status" value="1"/>
</dbReference>
<dbReference type="SUPFAM" id="SSF55347">
    <property type="entry name" value="Glyceraldehyde-3-phosphate dehydrogenase-like, C-terminal domain"/>
    <property type="match status" value="1"/>
</dbReference>
<dbReference type="AlphaFoldDB" id="A0A0W8F7E9"/>
<dbReference type="SUPFAM" id="SSF51735">
    <property type="entry name" value="NAD(P)-binding Rossmann-fold domains"/>
    <property type="match status" value="1"/>
</dbReference>